<evidence type="ECO:0000256" key="5">
    <source>
        <dbReference type="ARBA" id="ARBA00023274"/>
    </source>
</evidence>
<reference evidence="7" key="1">
    <citation type="submission" date="2018-08" db="EMBL/GenBank/DDBJ databases">
        <authorList>
            <person name="Rossello M."/>
        </authorList>
    </citation>
    <scope>NUCLEOTIDE SEQUENCE [LARGE SCALE GENOMIC DNA]</scope>
    <source>
        <strain evidence="7">cv. Chinese Spring</strain>
    </source>
</reference>
<evidence type="ECO:0000256" key="4">
    <source>
        <dbReference type="ARBA" id="ARBA00022980"/>
    </source>
</evidence>
<evidence type="ECO:0000313" key="8">
    <source>
        <dbReference type="Proteomes" id="UP000019116"/>
    </source>
</evidence>
<dbReference type="PANTHER" id="PTHR21141:SF5">
    <property type="entry name" value="LARGE RIBOSOMAL SUBUNIT PROTEIN P2"/>
    <property type="match status" value="1"/>
</dbReference>
<dbReference type="CDD" id="cd05833">
    <property type="entry name" value="Ribosomal_P2"/>
    <property type="match status" value="1"/>
</dbReference>
<evidence type="ECO:0000256" key="1">
    <source>
        <dbReference type="ARBA" id="ARBA00003362"/>
    </source>
</evidence>
<dbReference type="STRING" id="4565.A0A3B5ZWM4"/>
<gene>
    <name evidence="7" type="primary">LOC542908</name>
</gene>
<dbReference type="SMR" id="A0A3B5ZWM4"/>
<keyword evidence="4" id="KW-0689">Ribosomal protein</keyword>
<dbReference type="OMA" id="AFFNFTM"/>
<feature type="region of interest" description="Disordered" evidence="6">
    <location>
        <begin position="78"/>
        <end position="112"/>
    </location>
</feature>
<organism evidence="7">
    <name type="scientific">Triticum aestivum</name>
    <name type="common">Wheat</name>
    <dbReference type="NCBI Taxonomy" id="4565"/>
    <lineage>
        <taxon>Eukaryota</taxon>
        <taxon>Viridiplantae</taxon>
        <taxon>Streptophyta</taxon>
        <taxon>Embryophyta</taxon>
        <taxon>Tracheophyta</taxon>
        <taxon>Spermatophyta</taxon>
        <taxon>Magnoliopsida</taxon>
        <taxon>Liliopsida</taxon>
        <taxon>Poales</taxon>
        <taxon>Poaceae</taxon>
        <taxon>BOP clade</taxon>
        <taxon>Pooideae</taxon>
        <taxon>Triticodae</taxon>
        <taxon>Triticeae</taxon>
        <taxon>Triticinae</taxon>
        <taxon>Triticum</taxon>
    </lineage>
</organism>
<dbReference type="PANTHER" id="PTHR21141">
    <property type="entry name" value="60S ACIDIC RIBOSOMAL PROTEIN FAMILY MEMBER"/>
    <property type="match status" value="1"/>
</dbReference>
<dbReference type="HAMAP" id="MF_01478">
    <property type="entry name" value="Ribosomal_L12_arch"/>
    <property type="match status" value="1"/>
</dbReference>
<dbReference type="Pfam" id="PF00428">
    <property type="entry name" value="Ribosomal_60s"/>
    <property type="match status" value="1"/>
</dbReference>
<dbReference type="Proteomes" id="UP000019116">
    <property type="component" value="Chromosome 1D"/>
</dbReference>
<evidence type="ECO:0000256" key="2">
    <source>
        <dbReference type="ARBA" id="ARBA00005436"/>
    </source>
</evidence>
<dbReference type="Gramene" id="TraesCS1D03G0665400.1">
    <property type="protein sequence ID" value="TraesCS1D03G0665400.1.CDS"/>
    <property type="gene ID" value="TraesCS1D03G0665400"/>
</dbReference>
<evidence type="ECO:0000313" key="7">
    <source>
        <dbReference type="EnsemblPlants" id="TraesCS1D02G276700.1"/>
    </source>
</evidence>
<dbReference type="FunFam" id="1.10.10.1410:FF:000002">
    <property type="entry name" value="60S acidic ribosomal protein P2"/>
    <property type="match status" value="1"/>
</dbReference>
<comment type="similarity">
    <text evidence="2">Belongs to the eukaryotic ribosomal protein P1/P2 family.</text>
</comment>
<dbReference type="GO" id="GO:0003735">
    <property type="term" value="F:structural constituent of ribosome"/>
    <property type="evidence" value="ECO:0007669"/>
    <property type="project" value="InterPro"/>
</dbReference>
<dbReference type="EnsemblPlants" id="TraesCS1D02G276700.1">
    <property type="protein sequence ID" value="TraesCS1D02G276700.1"/>
    <property type="gene ID" value="TraesCS1D02G276700"/>
</dbReference>
<comment type="function">
    <text evidence="1">Plays an important role in the elongation step of protein synthesis.</text>
</comment>
<reference evidence="7" key="2">
    <citation type="submission" date="2018-10" db="UniProtKB">
        <authorList>
            <consortium name="EnsemblPlants"/>
        </authorList>
    </citation>
    <scope>IDENTIFICATION</scope>
</reference>
<sequence>MKLIAAYLLAYLGGNSSPSAADVKNILDSVGAEADEEKLEFLLAELKGKDITEVIASGREKFAAVPSGGGAIAVGAPAAASGGGAAPAAESKEEKVEEKEESDEDMGFSLFD</sequence>
<protein>
    <submittedName>
        <fullName evidence="7">Uncharacterized protein</fullName>
    </submittedName>
</protein>
<dbReference type="Gramene" id="TraesCS1D02G276700.1">
    <property type="protein sequence ID" value="TraesCS1D02G276700.1"/>
    <property type="gene ID" value="TraesCS1D02G276700"/>
</dbReference>
<proteinExistence type="inferred from homology"/>
<dbReference type="GO" id="GO:0044877">
    <property type="term" value="F:protein-containing complex binding"/>
    <property type="evidence" value="ECO:0007669"/>
    <property type="project" value="UniProtKB-ARBA"/>
</dbReference>
<accession>A0A3B5ZWM4</accession>
<keyword evidence="5" id="KW-0687">Ribonucleoprotein</keyword>
<evidence type="ECO:0000256" key="3">
    <source>
        <dbReference type="ARBA" id="ARBA00011266"/>
    </source>
</evidence>
<name>A0A3B5ZWM4_WHEAT</name>
<dbReference type="RefSeq" id="XP_044450611.1">
    <property type="nucleotide sequence ID" value="XM_044594676.1"/>
</dbReference>
<dbReference type="Gene3D" id="1.10.10.1410">
    <property type="match status" value="1"/>
</dbReference>
<dbReference type="InterPro" id="IPR027534">
    <property type="entry name" value="Ribosomal_P1/P2"/>
</dbReference>
<dbReference type="GO" id="GO:0002182">
    <property type="term" value="P:cytoplasmic translational elongation"/>
    <property type="evidence" value="ECO:0007669"/>
    <property type="project" value="InterPro"/>
</dbReference>
<dbReference type="GO" id="GO:0022625">
    <property type="term" value="C:cytosolic large ribosomal subunit"/>
    <property type="evidence" value="ECO:0007669"/>
    <property type="project" value="InterPro"/>
</dbReference>
<dbReference type="PaxDb" id="4565-Traes_1DL_43FED2619.1"/>
<evidence type="ECO:0000256" key="6">
    <source>
        <dbReference type="SAM" id="MobiDB-lite"/>
    </source>
</evidence>
<dbReference type="InterPro" id="IPR044076">
    <property type="entry name" value="Ribosomal_P2"/>
</dbReference>
<comment type="subunit">
    <text evidence="3">P1 and P2 exist as dimers at the large ribosomal subunit.</text>
</comment>
<keyword evidence="8" id="KW-1185">Reference proteome</keyword>
<dbReference type="InterPro" id="IPR038716">
    <property type="entry name" value="P1/P2_N_sf"/>
</dbReference>
<dbReference type="GeneID" id="542908"/>
<dbReference type="AlphaFoldDB" id="A0A3B5ZWM4"/>